<dbReference type="OrthoDB" id="7107905at2"/>
<dbReference type="AlphaFoldDB" id="A0A5C5UX97"/>
<keyword evidence="2" id="KW-1185">Reference proteome</keyword>
<evidence type="ECO:0000313" key="2">
    <source>
        <dbReference type="Proteomes" id="UP000316714"/>
    </source>
</evidence>
<name>A0A5C5UX97_9BACT</name>
<gene>
    <name evidence="1" type="ORF">KOR34_49780</name>
</gene>
<organism evidence="1 2">
    <name type="scientific">Posidoniimonas corsicana</name>
    <dbReference type="NCBI Taxonomy" id="1938618"/>
    <lineage>
        <taxon>Bacteria</taxon>
        <taxon>Pseudomonadati</taxon>
        <taxon>Planctomycetota</taxon>
        <taxon>Planctomycetia</taxon>
        <taxon>Pirellulales</taxon>
        <taxon>Lacipirellulaceae</taxon>
        <taxon>Posidoniimonas</taxon>
    </lineage>
</organism>
<dbReference type="RefSeq" id="WP_146568772.1">
    <property type="nucleotide sequence ID" value="NZ_SIHJ01000005.1"/>
</dbReference>
<reference evidence="1 2" key="1">
    <citation type="submission" date="2019-02" db="EMBL/GenBank/DDBJ databases">
        <title>Deep-cultivation of Planctomycetes and their phenomic and genomic characterization uncovers novel biology.</title>
        <authorList>
            <person name="Wiegand S."/>
            <person name="Jogler M."/>
            <person name="Boedeker C."/>
            <person name="Pinto D."/>
            <person name="Vollmers J."/>
            <person name="Rivas-Marin E."/>
            <person name="Kohn T."/>
            <person name="Peeters S.H."/>
            <person name="Heuer A."/>
            <person name="Rast P."/>
            <person name="Oberbeckmann S."/>
            <person name="Bunk B."/>
            <person name="Jeske O."/>
            <person name="Meyerdierks A."/>
            <person name="Storesund J.E."/>
            <person name="Kallscheuer N."/>
            <person name="Luecker S."/>
            <person name="Lage O.M."/>
            <person name="Pohl T."/>
            <person name="Merkel B.J."/>
            <person name="Hornburger P."/>
            <person name="Mueller R.-W."/>
            <person name="Bruemmer F."/>
            <person name="Labrenz M."/>
            <person name="Spormann A.M."/>
            <person name="Op Den Camp H."/>
            <person name="Overmann J."/>
            <person name="Amann R."/>
            <person name="Jetten M.S.M."/>
            <person name="Mascher T."/>
            <person name="Medema M.H."/>
            <person name="Devos D.P."/>
            <person name="Kaster A.-K."/>
            <person name="Ovreas L."/>
            <person name="Rohde M."/>
            <person name="Galperin M.Y."/>
            <person name="Jogler C."/>
        </authorList>
    </citation>
    <scope>NUCLEOTIDE SEQUENCE [LARGE SCALE GENOMIC DNA]</scope>
    <source>
        <strain evidence="1 2">KOR34</strain>
    </source>
</reference>
<dbReference type="EMBL" id="SIHJ01000005">
    <property type="protein sequence ID" value="TWT30419.1"/>
    <property type="molecule type" value="Genomic_DNA"/>
</dbReference>
<accession>A0A5C5UX97</accession>
<proteinExistence type="predicted"/>
<dbReference type="Proteomes" id="UP000316714">
    <property type="component" value="Unassembled WGS sequence"/>
</dbReference>
<sequence length="137" mass="15439">MQDKYEVGVAEDGSYAFVRVAAVPITQPFAIEFSTRLVQVGAERGVWSFLIDVRGTRSVSSDVEKYNFAYRRADDIKVPRSGDFALVKDPEDRSFDFLELVMANAGFQVAMFDDEQAAVEWLAARRDHPPRDARRSG</sequence>
<evidence type="ECO:0000313" key="1">
    <source>
        <dbReference type="EMBL" id="TWT30419.1"/>
    </source>
</evidence>
<protein>
    <recommendedName>
        <fullName evidence="3">STAS/SEC14 domain-containing protein</fullName>
    </recommendedName>
</protein>
<comment type="caution">
    <text evidence="1">The sequence shown here is derived from an EMBL/GenBank/DDBJ whole genome shotgun (WGS) entry which is preliminary data.</text>
</comment>
<evidence type="ECO:0008006" key="3">
    <source>
        <dbReference type="Google" id="ProtNLM"/>
    </source>
</evidence>